<name>A0ABQ2XR83_9BURK</name>
<dbReference type="InterPro" id="IPR041698">
    <property type="entry name" value="Methyltransf_25"/>
</dbReference>
<accession>A0ABQ2XR83</accession>
<dbReference type="SUPFAM" id="SSF53335">
    <property type="entry name" value="S-adenosyl-L-methionine-dependent methyltransferases"/>
    <property type="match status" value="1"/>
</dbReference>
<dbReference type="Proteomes" id="UP000653343">
    <property type="component" value="Unassembled WGS sequence"/>
</dbReference>
<dbReference type="Gene3D" id="3.40.50.150">
    <property type="entry name" value="Vaccinia Virus protein VP39"/>
    <property type="match status" value="1"/>
</dbReference>
<evidence type="ECO:0000313" key="3">
    <source>
        <dbReference type="EMBL" id="GGX30172.1"/>
    </source>
</evidence>
<dbReference type="RefSeq" id="WP_189355327.1">
    <property type="nucleotide sequence ID" value="NZ_BMYU01000001.1"/>
</dbReference>
<evidence type="ECO:0000259" key="2">
    <source>
        <dbReference type="Pfam" id="PF13649"/>
    </source>
</evidence>
<keyword evidence="4" id="KW-1185">Reference proteome</keyword>
<sequence>MDQSAQDMQTYYSARASYYDAVYLKPERQADIQFLSAYLPAQFAGRNVLEIACGTGYWTQHIAPVTRSMLATDGNADPLSFARQRPGTAHIAFQVADAFALENISSEFDAAFAGLWFSHVLKQDQQRFLNGLYSRLQPGARVIMIDNNASQLLDFPITETDADGNTFQHRDLRDGSVHRILKNFPAEAELRALVDGCATDISYQNLGHFWLFSYTLK</sequence>
<keyword evidence="1" id="KW-0808">Transferase</keyword>
<comment type="caution">
    <text evidence="3">The sequence shown here is derived from an EMBL/GenBank/DDBJ whole genome shotgun (WGS) entry which is preliminary data.</text>
</comment>
<protein>
    <recommendedName>
        <fullName evidence="2">Methyltransferase domain-containing protein</fullName>
    </recommendedName>
</protein>
<dbReference type="EMBL" id="BMYU01000001">
    <property type="protein sequence ID" value="GGX30172.1"/>
    <property type="molecule type" value="Genomic_DNA"/>
</dbReference>
<dbReference type="Pfam" id="PF13649">
    <property type="entry name" value="Methyltransf_25"/>
    <property type="match status" value="1"/>
</dbReference>
<organism evidence="3 4">
    <name type="scientific">Undibacterium squillarum</name>
    <dbReference type="NCBI Taxonomy" id="1131567"/>
    <lineage>
        <taxon>Bacteria</taxon>
        <taxon>Pseudomonadati</taxon>
        <taxon>Pseudomonadota</taxon>
        <taxon>Betaproteobacteria</taxon>
        <taxon>Burkholderiales</taxon>
        <taxon>Oxalobacteraceae</taxon>
        <taxon>Undibacterium</taxon>
    </lineage>
</organism>
<reference evidence="4" key="1">
    <citation type="journal article" date="2019" name="Int. J. Syst. Evol. Microbiol.">
        <title>The Global Catalogue of Microorganisms (GCM) 10K type strain sequencing project: providing services to taxonomists for standard genome sequencing and annotation.</title>
        <authorList>
            <consortium name="The Broad Institute Genomics Platform"/>
            <consortium name="The Broad Institute Genome Sequencing Center for Infectious Disease"/>
            <person name="Wu L."/>
            <person name="Ma J."/>
        </authorList>
    </citation>
    <scope>NUCLEOTIDE SEQUENCE [LARGE SCALE GENOMIC DNA]</scope>
    <source>
        <strain evidence="4">KCTC 23917</strain>
    </source>
</reference>
<dbReference type="InterPro" id="IPR029063">
    <property type="entry name" value="SAM-dependent_MTases_sf"/>
</dbReference>
<evidence type="ECO:0000313" key="4">
    <source>
        <dbReference type="Proteomes" id="UP000653343"/>
    </source>
</evidence>
<dbReference type="CDD" id="cd02440">
    <property type="entry name" value="AdoMet_MTases"/>
    <property type="match status" value="1"/>
</dbReference>
<dbReference type="PANTHER" id="PTHR43861">
    <property type="entry name" value="TRANS-ACONITATE 2-METHYLTRANSFERASE-RELATED"/>
    <property type="match status" value="1"/>
</dbReference>
<feature type="domain" description="Methyltransferase" evidence="2">
    <location>
        <begin position="48"/>
        <end position="139"/>
    </location>
</feature>
<gene>
    <name evidence="3" type="ORF">GCM10010946_03950</name>
</gene>
<evidence type="ECO:0000256" key="1">
    <source>
        <dbReference type="ARBA" id="ARBA00022679"/>
    </source>
</evidence>
<proteinExistence type="predicted"/>